<evidence type="ECO:0000313" key="2">
    <source>
        <dbReference type="EMBL" id="KAH0535689.1"/>
    </source>
</evidence>
<organism evidence="2 3">
    <name type="scientific">Cotesia glomerata</name>
    <name type="common">Lepidopteran parasitic wasp</name>
    <name type="synonym">Apanteles glomeratus</name>
    <dbReference type="NCBI Taxonomy" id="32391"/>
    <lineage>
        <taxon>Eukaryota</taxon>
        <taxon>Metazoa</taxon>
        <taxon>Ecdysozoa</taxon>
        <taxon>Arthropoda</taxon>
        <taxon>Hexapoda</taxon>
        <taxon>Insecta</taxon>
        <taxon>Pterygota</taxon>
        <taxon>Neoptera</taxon>
        <taxon>Endopterygota</taxon>
        <taxon>Hymenoptera</taxon>
        <taxon>Apocrita</taxon>
        <taxon>Ichneumonoidea</taxon>
        <taxon>Braconidae</taxon>
        <taxon>Microgastrinae</taxon>
        <taxon>Cotesia</taxon>
    </lineage>
</organism>
<dbReference type="Proteomes" id="UP000826195">
    <property type="component" value="Unassembled WGS sequence"/>
</dbReference>
<dbReference type="AlphaFoldDB" id="A0AAV7HX28"/>
<evidence type="ECO:0000313" key="3">
    <source>
        <dbReference type="Proteomes" id="UP000826195"/>
    </source>
</evidence>
<protein>
    <submittedName>
        <fullName evidence="2">Uncharacterized protein</fullName>
    </submittedName>
</protein>
<keyword evidence="3" id="KW-1185">Reference proteome</keyword>
<sequence>MTRIRIGDEKWTERWETPEKSPKPLLVLVSHSMDDPNEATAQAGEVKEWSLSVWSSVGVSWVSGVMKGIKRQPRGRETEEAHGVVGLKAGEV</sequence>
<reference evidence="2 3" key="1">
    <citation type="journal article" date="2021" name="J. Hered.">
        <title>A chromosome-level genome assembly of the parasitoid wasp, Cotesia glomerata (Hymenoptera: Braconidae).</title>
        <authorList>
            <person name="Pinto B.J."/>
            <person name="Weis J.J."/>
            <person name="Gamble T."/>
            <person name="Ode P.J."/>
            <person name="Paul R."/>
            <person name="Zaspel J.M."/>
        </authorList>
    </citation>
    <scope>NUCLEOTIDE SEQUENCE [LARGE SCALE GENOMIC DNA]</scope>
    <source>
        <strain evidence="2">CgM1</strain>
    </source>
</reference>
<name>A0AAV7HX28_COTGL</name>
<dbReference type="EMBL" id="JAHXZJ010002982">
    <property type="protein sequence ID" value="KAH0535689.1"/>
    <property type="molecule type" value="Genomic_DNA"/>
</dbReference>
<evidence type="ECO:0000256" key="1">
    <source>
        <dbReference type="SAM" id="MobiDB-lite"/>
    </source>
</evidence>
<gene>
    <name evidence="2" type="ORF">KQX54_018226</name>
</gene>
<feature type="region of interest" description="Disordered" evidence="1">
    <location>
        <begin position="70"/>
        <end position="92"/>
    </location>
</feature>
<proteinExistence type="predicted"/>
<comment type="caution">
    <text evidence="2">The sequence shown here is derived from an EMBL/GenBank/DDBJ whole genome shotgun (WGS) entry which is preliminary data.</text>
</comment>
<accession>A0AAV7HX28</accession>